<proteinExistence type="predicted"/>
<evidence type="ECO:0000313" key="1">
    <source>
        <dbReference type="EMBL" id="KAH3724041.1"/>
    </source>
</evidence>
<sequence>MNSIVISLRGVASTVWGTARYMWSSIQFDDDWKCREWEMEGKIILEKKQNEYLEWIAGCRPMIEKDEYLDWLEKKKNDYLEWLQKKKNEHTYRKGKDEYFVWLDKKKDEYLDWLEKKKKSILIGKIGQRSGARQGICGPPYSLMMIGNVGNGKWKEK</sequence>
<evidence type="ECO:0000313" key="2">
    <source>
        <dbReference type="Proteomes" id="UP000828390"/>
    </source>
</evidence>
<organism evidence="1 2">
    <name type="scientific">Dreissena polymorpha</name>
    <name type="common">Zebra mussel</name>
    <name type="synonym">Mytilus polymorpha</name>
    <dbReference type="NCBI Taxonomy" id="45954"/>
    <lineage>
        <taxon>Eukaryota</taxon>
        <taxon>Metazoa</taxon>
        <taxon>Spiralia</taxon>
        <taxon>Lophotrochozoa</taxon>
        <taxon>Mollusca</taxon>
        <taxon>Bivalvia</taxon>
        <taxon>Autobranchia</taxon>
        <taxon>Heteroconchia</taxon>
        <taxon>Euheterodonta</taxon>
        <taxon>Imparidentia</taxon>
        <taxon>Neoheterodontei</taxon>
        <taxon>Myida</taxon>
        <taxon>Dreissenoidea</taxon>
        <taxon>Dreissenidae</taxon>
        <taxon>Dreissena</taxon>
    </lineage>
</organism>
<gene>
    <name evidence="1" type="ORF">DPMN_049843</name>
</gene>
<dbReference type="EMBL" id="JAIWYP010000012">
    <property type="protein sequence ID" value="KAH3724041.1"/>
    <property type="molecule type" value="Genomic_DNA"/>
</dbReference>
<protein>
    <submittedName>
        <fullName evidence="1">Uncharacterized protein</fullName>
    </submittedName>
</protein>
<reference evidence="1" key="2">
    <citation type="submission" date="2020-11" db="EMBL/GenBank/DDBJ databases">
        <authorList>
            <person name="McCartney M.A."/>
            <person name="Auch B."/>
            <person name="Kono T."/>
            <person name="Mallez S."/>
            <person name="Becker A."/>
            <person name="Gohl D.M."/>
            <person name="Silverstein K.A.T."/>
            <person name="Koren S."/>
            <person name="Bechman K.B."/>
            <person name="Herman A."/>
            <person name="Abrahante J.E."/>
            <person name="Garbe J."/>
        </authorList>
    </citation>
    <scope>NUCLEOTIDE SEQUENCE</scope>
    <source>
        <strain evidence="1">Duluth1</strain>
        <tissue evidence="1">Whole animal</tissue>
    </source>
</reference>
<comment type="caution">
    <text evidence="1">The sequence shown here is derived from an EMBL/GenBank/DDBJ whole genome shotgun (WGS) entry which is preliminary data.</text>
</comment>
<dbReference type="AlphaFoldDB" id="A0A9D4CGV6"/>
<keyword evidence="2" id="KW-1185">Reference proteome</keyword>
<accession>A0A9D4CGV6</accession>
<name>A0A9D4CGV6_DREPO</name>
<dbReference type="Proteomes" id="UP000828390">
    <property type="component" value="Unassembled WGS sequence"/>
</dbReference>
<reference evidence="1" key="1">
    <citation type="journal article" date="2019" name="bioRxiv">
        <title>The Genome of the Zebra Mussel, Dreissena polymorpha: A Resource for Invasive Species Research.</title>
        <authorList>
            <person name="McCartney M.A."/>
            <person name="Auch B."/>
            <person name="Kono T."/>
            <person name="Mallez S."/>
            <person name="Zhang Y."/>
            <person name="Obille A."/>
            <person name="Becker A."/>
            <person name="Abrahante J.E."/>
            <person name="Garbe J."/>
            <person name="Badalamenti J.P."/>
            <person name="Herman A."/>
            <person name="Mangelson H."/>
            <person name="Liachko I."/>
            <person name="Sullivan S."/>
            <person name="Sone E.D."/>
            <person name="Koren S."/>
            <person name="Silverstein K.A.T."/>
            <person name="Beckman K.B."/>
            <person name="Gohl D.M."/>
        </authorList>
    </citation>
    <scope>NUCLEOTIDE SEQUENCE</scope>
    <source>
        <strain evidence="1">Duluth1</strain>
        <tissue evidence="1">Whole animal</tissue>
    </source>
</reference>